<keyword evidence="2" id="KW-1133">Transmembrane helix</keyword>
<feature type="compositionally biased region" description="Acidic residues" evidence="1">
    <location>
        <begin position="90"/>
        <end position="113"/>
    </location>
</feature>
<keyword evidence="2" id="KW-0812">Transmembrane</keyword>
<feature type="transmembrane region" description="Helical" evidence="2">
    <location>
        <begin position="121"/>
        <end position="141"/>
    </location>
</feature>
<reference evidence="4 5" key="1">
    <citation type="submission" date="2024-09" db="EMBL/GenBank/DDBJ databases">
        <authorList>
            <person name="Sun Q."/>
            <person name="Mori K."/>
        </authorList>
    </citation>
    <scope>NUCLEOTIDE SEQUENCE [LARGE SCALE GENOMIC DNA]</scope>
    <source>
        <strain evidence="4 5">NCAIM B.02529</strain>
    </source>
</reference>
<comment type="caution">
    <text evidence="4">The sequence shown here is derived from an EMBL/GenBank/DDBJ whole genome shotgun (WGS) entry which is preliminary data.</text>
</comment>
<accession>A0ABV6LL10</accession>
<keyword evidence="2" id="KW-0472">Membrane</keyword>
<feature type="region of interest" description="Disordered" evidence="1">
    <location>
        <begin position="49"/>
        <end position="119"/>
    </location>
</feature>
<protein>
    <recommendedName>
        <fullName evidence="6">Excalibur calcium-binding domain-containing protein</fullName>
    </recommendedName>
</protein>
<evidence type="ECO:0000313" key="4">
    <source>
        <dbReference type="EMBL" id="MFC0523039.1"/>
    </source>
</evidence>
<evidence type="ECO:0000256" key="3">
    <source>
        <dbReference type="SAM" id="SignalP"/>
    </source>
</evidence>
<sequence>MKRLFQFVLAGVLGLGMSLGGFSIASAEHGTDYNCTEDFSTYDEAKQHWDNHGYSKDNDPEDLDRDSDGIPCESLPGGEDAGSDNTSSDESMEGSEDNASSDDSTNADEEGGEMPDTASNYATNALVGLALVVLGGSIFTFRRRFQ</sequence>
<feature type="chain" id="PRO_5047263161" description="Excalibur calcium-binding domain-containing protein" evidence="3">
    <location>
        <begin position="28"/>
        <end position="146"/>
    </location>
</feature>
<evidence type="ECO:0008006" key="6">
    <source>
        <dbReference type="Google" id="ProtNLM"/>
    </source>
</evidence>
<evidence type="ECO:0000256" key="1">
    <source>
        <dbReference type="SAM" id="MobiDB-lite"/>
    </source>
</evidence>
<dbReference type="Proteomes" id="UP001589836">
    <property type="component" value="Unassembled WGS sequence"/>
</dbReference>
<evidence type="ECO:0000313" key="5">
    <source>
        <dbReference type="Proteomes" id="UP001589836"/>
    </source>
</evidence>
<organism evidence="4 5">
    <name type="scientific">Pontibacillus salicampi</name>
    <dbReference type="NCBI Taxonomy" id="1449801"/>
    <lineage>
        <taxon>Bacteria</taxon>
        <taxon>Bacillati</taxon>
        <taxon>Bacillota</taxon>
        <taxon>Bacilli</taxon>
        <taxon>Bacillales</taxon>
        <taxon>Bacillaceae</taxon>
        <taxon>Pontibacillus</taxon>
    </lineage>
</organism>
<gene>
    <name evidence="4" type="ORF">ACFFGV_05450</name>
</gene>
<proteinExistence type="predicted"/>
<name>A0ABV6LL10_9BACI</name>
<feature type="signal peptide" evidence="3">
    <location>
        <begin position="1"/>
        <end position="27"/>
    </location>
</feature>
<keyword evidence="5" id="KW-1185">Reference proteome</keyword>
<feature type="compositionally biased region" description="Basic and acidic residues" evidence="1">
    <location>
        <begin position="49"/>
        <end position="58"/>
    </location>
</feature>
<keyword evidence="3" id="KW-0732">Signal</keyword>
<evidence type="ECO:0000256" key="2">
    <source>
        <dbReference type="SAM" id="Phobius"/>
    </source>
</evidence>
<dbReference type="RefSeq" id="WP_377345573.1">
    <property type="nucleotide sequence ID" value="NZ_JBHLTP010000003.1"/>
</dbReference>
<dbReference type="EMBL" id="JBHLTP010000003">
    <property type="protein sequence ID" value="MFC0523039.1"/>
    <property type="molecule type" value="Genomic_DNA"/>
</dbReference>